<reference evidence="2 3" key="1">
    <citation type="submission" date="2024-03" db="EMBL/GenBank/DDBJ databases">
        <title>Rhodococcus navarretei sp. nov. and Pseudarthrobacter quantumdoti sp. nov., two new species with the ability to biosynthesize Quantum Dots isolated from soil samples at Union Glacier, Antarctica.</title>
        <authorList>
            <person name="Vargas M."/>
        </authorList>
    </citation>
    <scope>NUCLEOTIDE SEQUENCE [LARGE SCALE GENOMIC DNA]</scope>
    <source>
        <strain evidence="2 3">EXRC-4A-4</strain>
    </source>
</reference>
<protein>
    <recommendedName>
        <fullName evidence="4">Secreted protein</fullName>
    </recommendedName>
</protein>
<keyword evidence="1" id="KW-0732">Signal</keyword>
<name>A0ABU9CVR2_9NOCA</name>
<dbReference type="RefSeq" id="WP_341440557.1">
    <property type="nucleotide sequence ID" value="NZ_JBBPCN010000001.1"/>
</dbReference>
<dbReference type="Proteomes" id="UP001456513">
    <property type="component" value="Unassembled WGS sequence"/>
</dbReference>
<evidence type="ECO:0000256" key="1">
    <source>
        <dbReference type="SAM" id="SignalP"/>
    </source>
</evidence>
<dbReference type="EMBL" id="JBBPCN010000001">
    <property type="protein sequence ID" value="MEK8070455.1"/>
    <property type="molecule type" value="Genomic_DNA"/>
</dbReference>
<comment type="caution">
    <text evidence="2">The sequence shown here is derived from an EMBL/GenBank/DDBJ whole genome shotgun (WGS) entry which is preliminary data.</text>
</comment>
<gene>
    <name evidence="2" type="ORF">AABD04_06295</name>
</gene>
<organism evidence="2 3">
    <name type="scientific">Rhodococcus navarretei</name>
    <dbReference type="NCBI Taxonomy" id="3128981"/>
    <lineage>
        <taxon>Bacteria</taxon>
        <taxon>Bacillati</taxon>
        <taxon>Actinomycetota</taxon>
        <taxon>Actinomycetes</taxon>
        <taxon>Mycobacteriales</taxon>
        <taxon>Nocardiaceae</taxon>
        <taxon>Rhodococcus</taxon>
    </lineage>
</organism>
<evidence type="ECO:0000313" key="2">
    <source>
        <dbReference type="EMBL" id="MEK8070455.1"/>
    </source>
</evidence>
<evidence type="ECO:0000313" key="3">
    <source>
        <dbReference type="Proteomes" id="UP001456513"/>
    </source>
</evidence>
<feature type="signal peptide" evidence="1">
    <location>
        <begin position="1"/>
        <end position="26"/>
    </location>
</feature>
<feature type="chain" id="PRO_5046317065" description="Secreted protein" evidence="1">
    <location>
        <begin position="27"/>
        <end position="273"/>
    </location>
</feature>
<evidence type="ECO:0008006" key="4">
    <source>
        <dbReference type="Google" id="ProtNLM"/>
    </source>
</evidence>
<accession>A0ABU9CVR2</accession>
<sequence length="273" mass="27061">MSRRLSRLAGALALSCAALLAVPATAAADPAPADPLAQAIAALQGQGGASLDAANAIAESRTPVAEDVSADPFAALNAANKALTDFGITPFFYPTAAINCAATPGAPLGIVPGVAGGAGGPWPQLTVPPIATLPGLPSIAVPELNAVNKGETMFAFVPAGIVNDSADKSGMQVAWFNVNTLQGGFADFGGLATTLAQSILDNSGIPAELKELARPLVVNALNALPAAGARAVPVETGSGTVLAAVFGTVNHKALDGTDKSCFFFPTVGLINVA</sequence>
<proteinExistence type="predicted"/>
<keyword evidence="3" id="KW-1185">Reference proteome</keyword>